<dbReference type="AlphaFoldDB" id="A0A6I4IPN0"/>
<accession>A0A6I4IPN0</accession>
<dbReference type="Proteomes" id="UP000434850">
    <property type="component" value="Unassembled WGS sequence"/>
</dbReference>
<evidence type="ECO:0000313" key="3">
    <source>
        <dbReference type="Proteomes" id="UP000434850"/>
    </source>
</evidence>
<dbReference type="OrthoDB" id="677565at2"/>
<reference evidence="2 3" key="1">
    <citation type="submission" date="2019-12" db="EMBL/GenBank/DDBJ databases">
        <title>Mucilaginibacter sp. HME9299 genome sequencing and assembly.</title>
        <authorList>
            <person name="Kang H."/>
            <person name="Kim H."/>
            <person name="Joh K."/>
        </authorList>
    </citation>
    <scope>NUCLEOTIDE SEQUENCE [LARGE SCALE GENOMIC DNA]</scope>
    <source>
        <strain evidence="2 3">HME9299</strain>
    </source>
</reference>
<name>A0A6I4IPN0_9SPHI</name>
<evidence type="ECO:0008006" key="4">
    <source>
        <dbReference type="Google" id="ProtNLM"/>
    </source>
</evidence>
<protein>
    <recommendedName>
        <fullName evidence="4">Outer membrane protein beta-barrel domain-containing protein</fullName>
    </recommendedName>
</protein>
<gene>
    <name evidence="2" type="ORF">GO816_04115</name>
</gene>
<evidence type="ECO:0000313" key="2">
    <source>
        <dbReference type="EMBL" id="MVN90303.1"/>
    </source>
</evidence>
<comment type="caution">
    <text evidence="2">The sequence shown here is derived from an EMBL/GenBank/DDBJ whole genome shotgun (WGS) entry which is preliminary data.</text>
</comment>
<feature type="signal peptide" evidence="1">
    <location>
        <begin position="1"/>
        <end position="20"/>
    </location>
</feature>
<keyword evidence="3" id="KW-1185">Reference proteome</keyword>
<proteinExistence type="predicted"/>
<feature type="chain" id="PRO_5026248287" description="Outer membrane protein beta-barrel domain-containing protein" evidence="1">
    <location>
        <begin position="21"/>
        <end position="411"/>
    </location>
</feature>
<dbReference type="RefSeq" id="WP_157540065.1">
    <property type="nucleotide sequence ID" value="NZ_WQLA01000001.1"/>
</dbReference>
<organism evidence="2 3">
    <name type="scientific">Mucilaginibacter aquatilis</name>
    <dbReference type="NCBI Taxonomy" id="1517760"/>
    <lineage>
        <taxon>Bacteria</taxon>
        <taxon>Pseudomonadati</taxon>
        <taxon>Bacteroidota</taxon>
        <taxon>Sphingobacteriia</taxon>
        <taxon>Sphingobacteriales</taxon>
        <taxon>Sphingobacteriaceae</taxon>
        <taxon>Mucilaginibacter</taxon>
    </lineage>
</organism>
<keyword evidence="1" id="KW-0732">Signal</keyword>
<sequence>MNRMKLLLLMLLPSAVFAQAKYLPGYVVESNGDTLKGVINYHPQNSTPKYFEFKANPEQKTPVVYTPTDVKAINVLNAATFITYSGKVSMDKNKFPDIPTAIDTITQQQQIFLKVTYIGDNVGLAEQEDATKHRYFLTENNTAATELIYYQYYANIDGSRTVRTAEMYKQTLKNAANRYSNNLETMALIDNTTFTASSLTRVLKLMNKDNKVEEKSFVVGIHAGVSLNAARSGLYGNSVFTGDASWSYLPRVLAGIELSDHRILKNLRFKLDFTFTGVKPRFNKTIQVGATNITNEYSYEIDHYYFSAIPNVTYNIINSNRFRLFAGVGLSLNYGTSSKITFKRNLSQFNDLKNLQSSWTSTPLQLGVTLNKRLDIYGNFTYSNRVMLYDQFFLTGRHFDFGLRYRITKAY</sequence>
<evidence type="ECO:0000256" key="1">
    <source>
        <dbReference type="SAM" id="SignalP"/>
    </source>
</evidence>
<dbReference type="EMBL" id="WQLA01000001">
    <property type="protein sequence ID" value="MVN90303.1"/>
    <property type="molecule type" value="Genomic_DNA"/>
</dbReference>